<feature type="non-terminal residue" evidence="1">
    <location>
        <position position="1"/>
    </location>
</feature>
<organism evidence="1 2">
    <name type="scientific">Wickerhamomyces pijperi</name>
    <name type="common">Yeast</name>
    <name type="synonym">Pichia pijperi</name>
    <dbReference type="NCBI Taxonomy" id="599730"/>
    <lineage>
        <taxon>Eukaryota</taxon>
        <taxon>Fungi</taxon>
        <taxon>Dikarya</taxon>
        <taxon>Ascomycota</taxon>
        <taxon>Saccharomycotina</taxon>
        <taxon>Saccharomycetes</taxon>
        <taxon>Phaffomycetales</taxon>
        <taxon>Wickerhamomycetaceae</taxon>
        <taxon>Wickerhamomyces</taxon>
    </lineage>
</organism>
<reference evidence="1" key="1">
    <citation type="journal article" date="2021" name="Open Biol.">
        <title>Shared evolutionary footprints suggest mitochondrial oxidative damage underlies multiple complex I losses in fungi.</title>
        <authorList>
            <person name="Schikora-Tamarit M.A."/>
            <person name="Marcet-Houben M."/>
            <person name="Nosek J."/>
            <person name="Gabaldon T."/>
        </authorList>
    </citation>
    <scope>NUCLEOTIDE SEQUENCE</scope>
    <source>
        <strain evidence="1">CBS2887</strain>
    </source>
</reference>
<keyword evidence="2" id="KW-1185">Reference proteome</keyword>
<gene>
    <name evidence="1" type="ORF">WICPIJ_006463</name>
</gene>
<proteinExistence type="predicted"/>
<evidence type="ECO:0000313" key="2">
    <source>
        <dbReference type="Proteomes" id="UP000774326"/>
    </source>
</evidence>
<name>A0A9P8Q3X7_WICPI</name>
<sequence length="75" mass="9034">CTLFCTSSTQTPGWFIHQRSTRPRSMESVVCPHTSWRPRAANLFFLPCLKNLSKLRRLRFLRRRSTKLWLLTRRQ</sequence>
<reference evidence="1" key="2">
    <citation type="submission" date="2021-01" db="EMBL/GenBank/DDBJ databases">
        <authorList>
            <person name="Schikora-Tamarit M.A."/>
        </authorList>
    </citation>
    <scope>NUCLEOTIDE SEQUENCE</scope>
    <source>
        <strain evidence="1">CBS2887</strain>
    </source>
</reference>
<dbReference type="EMBL" id="JAEUBG010003610">
    <property type="protein sequence ID" value="KAH3682570.1"/>
    <property type="molecule type" value="Genomic_DNA"/>
</dbReference>
<dbReference type="AlphaFoldDB" id="A0A9P8Q3X7"/>
<protein>
    <submittedName>
        <fullName evidence="1">Uncharacterized protein</fullName>
    </submittedName>
</protein>
<evidence type="ECO:0000313" key="1">
    <source>
        <dbReference type="EMBL" id="KAH3682570.1"/>
    </source>
</evidence>
<dbReference type="Proteomes" id="UP000774326">
    <property type="component" value="Unassembled WGS sequence"/>
</dbReference>
<feature type="non-terminal residue" evidence="1">
    <location>
        <position position="75"/>
    </location>
</feature>
<accession>A0A9P8Q3X7</accession>
<comment type="caution">
    <text evidence="1">The sequence shown here is derived from an EMBL/GenBank/DDBJ whole genome shotgun (WGS) entry which is preliminary data.</text>
</comment>